<dbReference type="PROSITE" id="PS51881">
    <property type="entry name" value="OCT"/>
    <property type="match status" value="1"/>
</dbReference>
<dbReference type="Gene3D" id="3.30.300.350">
    <property type="entry name" value="GTP-binding protein OBG, C-terminal domain"/>
    <property type="match status" value="1"/>
</dbReference>
<protein>
    <submittedName>
        <fullName evidence="11">Uncharacterized protein</fullName>
    </submittedName>
</protein>
<evidence type="ECO:0000256" key="7">
    <source>
        <dbReference type="SAM" id="MobiDB-lite"/>
    </source>
</evidence>
<dbReference type="Gene3D" id="3.40.50.300">
    <property type="entry name" value="P-loop containing nucleotide triphosphate hydrolases"/>
    <property type="match status" value="1"/>
</dbReference>
<dbReference type="NCBIfam" id="TIGR03595">
    <property type="entry name" value="Obg_CgtA_exten"/>
    <property type="match status" value="1"/>
</dbReference>
<name>A0AAW1GGY8_SAPOF</name>
<dbReference type="CDD" id="cd01898">
    <property type="entry name" value="Obg"/>
    <property type="match status" value="1"/>
</dbReference>
<dbReference type="NCBIfam" id="NF008954">
    <property type="entry name" value="PRK12296.1"/>
    <property type="match status" value="1"/>
</dbReference>
<dbReference type="NCBIfam" id="TIGR02729">
    <property type="entry name" value="Obg_CgtA"/>
    <property type="match status" value="1"/>
</dbReference>
<dbReference type="PROSITE" id="PS51883">
    <property type="entry name" value="OBG"/>
    <property type="match status" value="1"/>
</dbReference>
<dbReference type="HAMAP" id="MF_01454">
    <property type="entry name" value="GTPase_Obg"/>
    <property type="match status" value="1"/>
</dbReference>
<dbReference type="InterPro" id="IPR006169">
    <property type="entry name" value="GTP1_OBG_dom"/>
</dbReference>
<dbReference type="InterPro" id="IPR031167">
    <property type="entry name" value="G_OBG"/>
</dbReference>
<dbReference type="SUPFAM" id="SSF102741">
    <property type="entry name" value="Obg GTP-binding protein C-terminal domain"/>
    <property type="match status" value="1"/>
</dbReference>
<evidence type="ECO:0000256" key="1">
    <source>
        <dbReference type="ARBA" id="ARBA00001946"/>
    </source>
</evidence>
<dbReference type="EMBL" id="JBDFQZ010000014">
    <property type="protein sequence ID" value="KAK9664262.1"/>
    <property type="molecule type" value="Genomic_DNA"/>
</dbReference>
<dbReference type="InterPro" id="IPR045086">
    <property type="entry name" value="OBG_GTPase"/>
</dbReference>
<evidence type="ECO:0000256" key="5">
    <source>
        <dbReference type="ARBA" id="ARBA00022842"/>
    </source>
</evidence>
<feature type="region of interest" description="Disordered" evidence="7">
    <location>
        <begin position="14"/>
        <end position="50"/>
    </location>
</feature>
<keyword evidence="6" id="KW-0342">GTP-binding</keyword>
<dbReference type="Pfam" id="PF01926">
    <property type="entry name" value="MMR_HSR1"/>
    <property type="match status" value="1"/>
</dbReference>
<evidence type="ECO:0000256" key="4">
    <source>
        <dbReference type="ARBA" id="ARBA00022741"/>
    </source>
</evidence>
<dbReference type="InterPro" id="IPR006074">
    <property type="entry name" value="GTP1-OBG_CS"/>
</dbReference>
<evidence type="ECO:0000313" key="12">
    <source>
        <dbReference type="Proteomes" id="UP001443914"/>
    </source>
</evidence>
<gene>
    <name evidence="11" type="ORF">RND81_14G029400</name>
</gene>
<evidence type="ECO:0000259" key="8">
    <source>
        <dbReference type="PROSITE" id="PS51710"/>
    </source>
</evidence>
<sequence>MSCSSLTISFSPLALSQTNTKPPSPSRKNFSQINFKSKSKSKSKPKSKSITIDDNSSLAFEATSYTRLPPKDDFLSSPLFDSSHLEVKLSDSTLVTKPQNNPTLNQNNLTAKDDLTGFNYGDYELPEDEYDYEDEIVGEFEEFVEVEDVELDDVEDVDDDDEEEKDKGVPAVMRCFDRAKIYVKAGNGGNGVVAFRREKYVPFGGPSGGDGGRGGNVYVEVDGAMNSLLPFRNCCHYKAGRGSHGQGSKMNGAKGEDVVVKVAPGTVVREVREDGSHGEVLLELLCDGQRALLLPGGRGGRGNAAFKSGLNKVPRIAENGEQGPEMWLELELKLVADVGIVGAPNAGKSTLLSVISAAQPNIANYPFTTLLPNLGVVSFDFDATMVVADLPGLLEGAHRGFGLGHEFLRHTERCSVLVHVVDGSSQQPELEFDAIRLELELFNPELSEKPYLVAFNKMDLPEASERWETFKEHLLETGVQPFCMSAITKQGTREVACAAFDLVQKIKEANKQVEGWSAPVNLNHVADKIKKKRAVPINEFTITHDSSSKTWHVVGDGLRRFVQMTNWRYVDSEKRFQHVLEASGVNKSLTDRGVKEGDTVIVAGLELVWYNSSGSGRSSGARNSSTDSTTSSNKSTDSIRWPKWK</sequence>
<dbReference type="AlphaFoldDB" id="A0AAW1GGY8"/>
<dbReference type="GO" id="GO:0000287">
    <property type="term" value="F:magnesium ion binding"/>
    <property type="evidence" value="ECO:0007669"/>
    <property type="project" value="InterPro"/>
</dbReference>
<dbReference type="GO" id="GO:0003924">
    <property type="term" value="F:GTPase activity"/>
    <property type="evidence" value="ECO:0007669"/>
    <property type="project" value="InterPro"/>
</dbReference>
<dbReference type="EMBL" id="JBDFQZ010000014">
    <property type="protein sequence ID" value="KAK9664263.1"/>
    <property type="molecule type" value="Genomic_DNA"/>
</dbReference>
<dbReference type="GO" id="GO:0005739">
    <property type="term" value="C:mitochondrion"/>
    <property type="evidence" value="ECO:0007669"/>
    <property type="project" value="TreeGrafter"/>
</dbReference>
<evidence type="ECO:0000313" key="11">
    <source>
        <dbReference type="EMBL" id="KAK9664263.1"/>
    </source>
</evidence>
<feature type="compositionally biased region" description="Basic residues" evidence="7">
    <location>
        <begin position="37"/>
        <end position="47"/>
    </location>
</feature>
<dbReference type="FunFam" id="3.40.50.300:FF:000515">
    <property type="entry name" value="GTPase Obg"/>
    <property type="match status" value="1"/>
</dbReference>
<dbReference type="PRINTS" id="PR00326">
    <property type="entry name" value="GTP1OBG"/>
</dbReference>
<comment type="similarity">
    <text evidence="2">Belongs to the TRAFAC class OBG-HflX-like GTPase superfamily. OBG GTPase family.</text>
</comment>
<accession>A0AAW1GGY8</accession>
<dbReference type="PROSITE" id="PS00905">
    <property type="entry name" value="GTP1_OBG"/>
    <property type="match status" value="1"/>
</dbReference>
<evidence type="ECO:0000259" key="9">
    <source>
        <dbReference type="PROSITE" id="PS51881"/>
    </source>
</evidence>
<proteinExistence type="inferred from homology"/>
<dbReference type="GO" id="GO:0009658">
    <property type="term" value="P:chloroplast organization"/>
    <property type="evidence" value="ECO:0007669"/>
    <property type="project" value="UniProtKB-ARBA"/>
</dbReference>
<keyword evidence="5" id="KW-0460">Magnesium</keyword>
<keyword evidence="3" id="KW-0479">Metal-binding</keyword>
<dbReference type="PROSITE" id="PS51710">
    <property type="entry name" value="G_OBG"/>
    <property type="match status" value="1"/>
</dbReference>
<dbReference type="InterPro" id="IPR014100">
    <property type="entry name" value="GTP-bd_Obg/CgtA"/>
</dbReference>
<feature type="region of interest" description="Disordered" evidence="7">
    <location>
        <begin position="614"/>
        <end position="645"/>
    </location>
</feature>
<feature type="domain" description="Obg" evidence="10">
    <location>
        <begin position="173"/>
        <end position="335"/>
    </location>
</feature>
<dbReference type="InterPro" id="IPR015349">
    <property type="entry name" value="OCT_dom"/>
</dbReference>
<comment type="cofactor">
    <cofactor evidence="1">
        <name>Mg(2+)</name>
        <dbReference type="ChEBI" id="CHEBI:18420"/>
    </cofactor>
</comment>
<dbReference type="NCBIfam" id="NF008955">
    <property type="entry name" value="PRK12297.1"/>
    <property type="match status" value="1"/>
</dbReference>
<feature type="compositionally biased region" description="Low complexity" evidence="7">
    <location>
        <begin position="614"/>
        <end position="638"/>
    </location>
</feature>
<feature type="domain" description="OBG-type G" evidence="8">
    <location>
        <begin position="336"/>
        <end position="504"/>
    </location>
</feature>
<dbReference type="Gene3D" id="2.70.210.12">
    <property type="entry name" value="GTP1/OBG domain"/>
    <property type="match status" value="1"/>
</dbReference>
<evidence type="ECO:0000256" key="3">
    <source>
        <dbReference type="ARBA" id="ARBA00022723"/>
    </source>
</evidence>
<dbReference type="InterPro" id="IPR027417">
    <property type="entry name" value="P-loop_NTPase"/>
</dbReference>
<dbReference type="InterPro" id="IPR006073">
    <property type="entry name" value="GTP-bd"/>
</dbReference>
<dbReference type="InterPro" id="IPR036726">
    <property type="entry name" value="GTP1_OBG_dom_sf"/>
</dbReference>
<evidence type="ECO:0000256" key="6">
    <source>
        <dbReference type="ARBA" id="ARBA00023134"/>
    </source>
</evidence>
<dbReference type="GO" id="GO:0042254">
    <property type="term" value="P:ribosome biogenesis"/>
    <property type="evidence" value="ECO:0007669"/>
    <property type="project" value="UniProtKB-UniRule"/>
</dbReference>
<dbReference type="InterPro" id="IPR036346">
    <property type="entry name" value="GTP-bd_prot_GTP1/OBG_C_sf"/>
</dbReference>
<feature type="compositionally biased region" description="Polar residues" evidence="7">
    <location>
        <begin position="14"/>
        <end position="35"/>
    </location>
</feature>
<dbReference type="Pfam" id="PF01018">
    <property type="entry name" value="GTP1_OBG"/>
    <property type="match status" value="1"/>
</dbReference>
<evidence type="ECO:0000259" key="10">
    <source>
        <dbReference type="PROSITE" id="PS51883"/>
    </source>
</evidence>
<keyword evidence="4" id="KW-0547">Nucleotide-binding</keyword>
<keyword evidence="12" id="KW-1185">Reference proteome</keyword>
<dbReference type="SUPFAM" id="SSF82051">
    <property type="entry name" value="Obg GTP-binding protein N-terminal domain"/>
    <property type="match status" value="1"/>
</dbReference>
<organism evidence="11 12">
    <name type="scientific">Saponaria officinalis</name>
    <name type="common">Common soapwort</name>
    <name type="synonym">Lychnis saponaria</name>
    <dbReference type="NCBI Taxonomy" id="3572"/>
    <lineage>
        <taxon>Eukaryota</taxon>
        <taxon>Viridiplantae</taxon>
        <taxon>Streptophyta</taxon>
        <taxon>Embryophyta</taxon>
        <taxon>Tracheophyta</taxon>
        <taxon>Spermatophyta</taxon>
        <taxon>Magnoliopsida</taxon>
        <taxon>eudicotyledons</taxon>
        <taxon>Gunneridae</taxon>
        <taxon>Pentapetalae</taxon>
        <taxon>Caryophyllales</taxon>
        <taxon>Caryophyllaceae</taxon>
        <taxon>Caryophylleae</taxon>
        <taxon>Saponaria</taxon>
    </lineage>
</organism>
<dbReference type="SUPFAM" id="SSF52540">
    <property type="entry name" value="P-loop containing nucleoside triphosphate hydrolases"/>
    <property type="match status" value="1"/>
</dbReference>
<evidence type="ECO:0000256" key="2">
    <source>
        <dbReference type="ARBA" id="ARBA00007699"/>
    </source>
</evidence>
<feature type="domain" description="OCT" evidence="9">
    <location>
        <begin position="532"/>
        <end position="611"/>
    </location>
</feature>
<dbReference type="NCBIfam" id="NF008956">
    <property type="entry name" value="PRK12299.1"/>
    <property type="match status" value="1"/>
</dbReference>
<dbReference type="PANTHER" id="PTHR11702:SF44">
    <property type="entry name" value="GTP-BINDING PROTEIN OBGC, CHLOROPLASTIC"/>
    <property type="match status" value="1"/>
</dbReference>
<dbReference type="Pfam" id="PF09269">
    <property type="entry name" value="DUF1967"/>
    <property type="match status" value="1"/>
</dbReference>
<dbReference type="GO" id="GO:0005525">
    <property type="term" value="F:GTP binding"/>
    <property type="evidence" value="ECO:0007669"/>
    <property type="project" value="UniProtKB-KW"/>
</dbReference>
<dbReference type="PANTHER" id="PTHR11702">
    <property type="entry name" value="DEVELOPMENTALLY REGULATED GTP-BINDING PROTEIN-RELATED"/>
    <property type="match status" value="1"/>
</dbReference>
<dbReference type="FunFam" id="2.70.210.12:FF:000001">
    <property type="entry name" value="GTPase Obg"/>
    <property type="match status" value="1"/>
</dbReference>
<reference evidence="11 12" key="1">
    <citation type="submission" date="2024-03" db="EMBL/GenBank/DDBJ databases">
        <title>WGS assembly of Saponaria officinalis var. Norfolk2.</title>
        <authorList>
            <person name="Jenkins J."/>
            <person name="Shu S."/>
            <person name="Grimwood J."/>
            <person name="Barry K."/>
            <person name="Goodstein D."/>
            <person name="Schmutz J."/>
            <person name="Leebens-Mack J."/>
            <person name="Osbourn A."/>
        </authorList>
    </citation>
    <scope>NUCLEOTIDE SEQUENCE [LARGE SCALE GENOMIC DNA]</scope>
    <source>
        <strain evidence="12">cv. Norfolk2</strain>
        <strain evidence="11">JIC</strain>
        <tissue evidence="11">Leaf</tissue>
    </source>
</reference>
<comment type="caution">
    <text evidence="11">The sequence shown here is derived from an EMBL/GenBank/DDBJ whole genome shotgun (WGS) entry which is preliminary data.</text>
</comment>
<dbReference type="Proteomes" id="UP001443914">
    <property type="component" value="Unassembled WGS sequence"/>
</dbReference>